<dbReference type="EMBL" id="HACG01026692">
    <property type="protein sequence ID" value="CEK73557.1"/>
    <property type="molecule type" value="Transcribed_RNA"/>
</dbReference>
<dbReference type="AlphaFoldDB" id="A0A0B6ZYZ5"/>
<proteinExistence type="predicted"/>
<sequence length="98" mass="11482">QTPPEVTVQHLDYSGYIGPRFSEAGDVIPYSILGTYDEFHIEACRRGDLNQNMPLPQEDMKQVETLPVKYEKKKKTSSLVHTETNALRNWYYKMMERK</sequence>
<evidence type="ECO:0000313" key="1">
    <source>
        <dbReference type="EMBL" id="CEK73557.1"/>
    </source>
</evidence>
<gene>
    <name evidence="1" type="primary">ORF87223</name>
</gene>
<protein>
    <submittedName>
        <fullName evidence="1">Uncharacterized protein</fullName>
    </submittedName>
</protein>
<feature type="non-terminal residue" evidence="1">
    <location>
        <position position="98"/>
    </location>
</feature>
<feature type="non-terminal residue" evidence="1">
    <location>
        <position position="1"/>
    </location>
</feature>
<organism evidence="1">
    <name type="scientific">Arion vulgaris</name>
    <dbReference type="NCBI Taxonomy" id="1028688"/>
    <lineage>
        <taxon>Eukaryota</taxon>
        <taxon>Metazoa</taxon>
        <taxon>Spiralia</taxon>
        <taxon>Lophotrochozoa</taxon>
        <taxon>Mollusca</taxon>
        <taxon>Gastropoda</taxon>
        <taxon>Heterobranchia</taxon>
        <taxon>Euthyneura</taxon>
        <taxon>Panpulmonata</taxon>
        <taxon>Eupulmonata</taxon>
        <taxon>Stylommatophora</taxon>
        <taxon>Helicina</taxon>
        <taxon>Arionoidea</taxon>
        <taxon>Arionidae</taxon>
        <taxon>Arion</taxon>
    </lineage>
</organism>
<reference evidence="1" key="1">
    <citation type="submission" date="2014-12" db="EMBL/GenBank/DDBJ databases">
        <title>Insight into the proteome of Arion vulgaris.</title>
        <authorList>
            <person name="Aradska J."/>
            <person name="Bulat T."/>
            <person name="Smidak R."/>
            <person name="Sarate P."/>
            <person name="Gangsoo J."/>
            <person name="Sialana F."/>
            <person name="Bilban M."/>
            <person name="Lubec G."/>
        </authorList>
    </citation>
    <scope>NUCLEOTIDE SEQUENCE</scope>
    <source>
        <tissue evidence="1">Skin</tissue>
    </source>
</reference>
<name>A0A0B6ZYZ5_9EUPU</name>
<accession>A0A0B6ZYZ5</accession>